<dbReference type="PROSITE" id="PS01045">
    <property type="entry name" value="SQUALEN_PHYTOEN_SYN_2"/>
    <property type="match status" value="1"/>
</dbReference>
<dbReference type="Gene3D" id="1.10.600.10">
    <property type="entry name" value="Farnesyl Diphosphate Synthase"/>
    <property type="match status" value="1"/>
</dbReference>
<gene>
    <name evidence="5" type="ORF">TrCOL_g6665</name>
</gene>
<dbReference type="GO" id="GO:0051996">
    <property type="term" value="F:squalene synthase [NAD(P)H] activity"/>
    <property type="evidence" value="ECO:0007669"/>
    <property type="project" value="InterPro"/>
</dbReference>
<dbReference type="AlphaFoldDB" id="A0A9W7LGC2"/>
<dbReference type="EC" id="2.5.1.32" evidence="2"/>
<dbReference type="Proteomes" id="UP001165065">
    <property type="component" value="Unassembled WGS sequence"/>
</dbReference>
<proteinExistence type="predicted"/>
<dbReference type="SFLD" id="SFLDS00005">
    <property type="entry name" value="Isoprenoid_Synthase_Type_I"/>
    <property type="match status" value="1"/>
</dbReference>
<dbReference type="SUPFAM" id="SSF48576">
    <property type="entry name" value="Terpenoid synthases"/>
    <property type="match status" value="1"/>
</dbReference>
<dbReference type="InterPro" id="IPR019845">
    <property type="entry name" value="Squalene/phytoene_synthase_CS"/>
</dbReference>
<accession>A0A9W7LGC2</accession>
<dbReference type="CDD" id="cd00683">
    <property type="entry name" value="Trans_IPPS_HH"/>
    <property type="match status" value="1"/>
</dbReference>
<dbReference type="InterPro" id="IPR002060">
    <property type="entry name" value="Squ/phyt_synthse"/>
</dbReference>
<evidence type="ECO:0000256" key="2">
    <source>
        <dbReference type="ARBA" id="ARBA00012396"/>
    </source>
</evidence>
<organism evidence="5 6">
    <name type="scientific">Triparma columacea</name>
    <dbReference type="NCBI Taxonomy" id="722753"/>
    <lineage>
        <taxon>Eukaryota</taxon>
        <taxon>Sar</taxon>
        <taxon>Stramenopiles</taxon>
        <taxon>Ochrophyta</taxon>
        <taxon>Bolidophyceae</taxon>
        <taxon>Parmales</taxon>
        <taxon>Triparmaceae</taxon>
        <taxon>Triparma</taxon>
    </lineage>
</organism>
<comment type="catalytic activity">
    <reaction evidence="1">
        <text>2 (2E,6E,10E)-geranylgeranyl diphosphate = 15-cis-phytoene + 2 diphosphate</text>
        <dbReference type="Rhea" id="RHEA:34475"/>
        <dbReference type="ChEBI" id="CHEBI:27787"/>
        <dbReference type="ChEBI" id="CHEBI:33019"/>
        <dbReference type="ChEBI" id="CHEBI:58756"/>
        <dbReference type="EC" id="2.5.1.32"/>
    </reaction>
</comment>
<dbReference type="Pfam" id="PF00494">
    <property type="entry name" value="SQS_PSY"/>
    <property type="match status" value="1"/>
</dbReference>
<evidence type="ECO:0000256" key="4">
    <source>
        <dbReference type="ARBA" id="ARBA00022746"/>
    </source>
</evidence>
<dbReference type="InterPro" id="IPR008949">
    <property type="entry name" value="Isoprenoid_synthase_dom_sf"/>
</dbReference>
<dbReference type="GO" id="GO:0016117">
    <property type="term" value="P:carotenoid biosynthetic process"/>
    <property type="evidence" value="ECO:0007669"/>
    <property type="project" value="UniProtKB-KW"/>
</dbReference>
<keyword evidence="6" id="KW-1185">Reference proteome</keyword>
<dbReference type="PROSITE" id="PS01044">
    <property type="entry name" value="SQUALEN_PHYTOEN_SYN_1"/>
    <property type="match status" value="1"/>
</dbReference>
<dbReference type="SFLD" id="SFLDG01018">
    <property type="entry name" value="Squalene/Phytoene_Synthase_Lik"/>
    <property type="match status" value="1"/>
</dbReference>
<name>A0A9W7LGC2_9STRA</name>
<dbReference type="OrthoDB" id="6600518at2759"/>
<evidence type="ECO:0000313" key="6">
    <source>
        <dbReference type="Proteomes" id="UP001165065"/>
    </source>
</evidence>
<evidence type="ECO:0000313" key="5">
    <source>
        <dbReference type="EMBL" id="GMI48462.1"/>
    </source>
</evidence>
<reference evidence="6" key="1">
    <citation type="journal article" date="2023" name="Commun. Biol.">
        <title>Genome analysis of Parmales, the sister group of diatoms, reveals the evolutionary specialization of diatoms from phago-mixotrophs to photoautotrophs.</title>
        <authorList>
            <person name="Ban H."/>
            <person name="Sato S."/>
            <person name="Yoshikawa S."/>
            <person name="Yamada K."/>
            <person name="Nakamura Y."/>
            <person name="Ichinomiya M."/>
            <person name="Sato N."/>
            <person name="Blanc-Mathieu R."/>
            <person name="Endo H."/>
            <person name="Kuwata A."/>
            <person name="Ogata H."/>
        </authorList>
    </citation>
    <scope>NUCLEOTIDE SEQUENCE [LARGE SCALE GENOMIC DNA]</scope>
</reference>
<keyword evidence="4" id="KW-0125">Carotenoid biosynthesis</keyword>
<dbReference type="InterPro" id="IPR044843">
    <property type="entry name" value="Trans_IPPS_bact-type"/>
</dbReference>
<evidence type="ECO:0000256" key="3">
    <source>
        <dbReference type="ARBA" id="ARBA00022679"/>
    </source>
</evidence>
<dbReference type="SFLD" id="SFLDG01212">
    <property type="entry name" value="Phytoene_synthase_like"/>
    <property type="match status" value="1"/>
</dbReference>
<evidence type="ECO:0000256" key="1">
    <source>
        <dbReference type="ARBA" id="ARBA00001805"/>
    </source>
</evidence>
<comment type="caution">
    <text evidence="5">The sequence shown here is derived from an EMBL/GenBank/DDBJ whole genome shotgun (WGS) entry which is preliminary data.</text>
</comment>
<dbReference type="GO" id="GO:0004311">
    <property type="term" value="F:geranylgeranyl diphosphate synthase activity"/>
    <property type="evidence" value="ECO:0007669"/>
    <property type="project" value="InterPro"/>
</dbReference>
<dbReference type="PANTHER" id="PTHR31480">
    <property type="entry name" value="BIFUNCTIONAL LYCOPENE CYCLASE/PHYTOENE SYNTHASE"/>
    <property type="match status" value="1"/>
</dbReference>
<dbReference type="EMBL" id="BRYA01000399">
    <property type="protein sequence ID" value="GMI48462.1"/>
    <property type="molecule type" value="Genomic_DNA"/>
</dbReference>
<dbReference type="InterPro" id="IPR033904">
    <property type="entry name" value="Trans_IPPS_HH"/>
</dbReference>
<keyword evidence="3" id="KW-0808">Transferase</keyword>
<protein>
    <recommendedName>
        <fullName evidence="2">15-cis-phytoene synthase</fullName>
        <ecNumber evidence="2">2.5.1.32</ecNumber>
    </recommendedName>
</protein>
<sequence length="417" mass="46791">MEGGETMDFGGVNSGGVSKAEIALREAKELYQKQTSSSDSHSALFWSHTSGFVGINSEVVAAVGRDISSSYSSCDVQGCASWIRSGKPSSDPNSSSHSSLLEKVYADSGDITSAFAKTFHLGTQLMQEEKRRSIWAIYVWCRRTDEIVDAPRIEGEGRGMLEELAEWETRLERLWSSGEVVDPLDLGLLDTKLSYPSLEITPFSDMVMGMLMDVPGLGQDRYSTFDELHLYCYRVAGTVGLMSTPVFGVEKEGEKGMEEAKEPALSLGVAFQLTNILRDVGEDAGRGRIYLPSSDMDRFGVTESQIMERRMSPGYRDMMKFQIDRARRYYKRARRGVRMLKPESRVPVQASLDCYSMILDKIEENGYDNFGLRAYVSKEEKIMTLPLSWYRCQDISKWLRLPGDEEEEQVNTIGGVQ</sequence>